<dbReference type="InterPro" id="IPR029063">
    <property type="entry name" value="SAM-dependent_MTases_sf"/>
</dbReference>
<sequence length="207" mass="23814">MTADPHPLSPGLDCCHRPDDPASRCEVFINISQRFIGLLGNEASAATRNDTSREYPFVAMDSRQVFRQLTLARRHLKMDASPPPTLLDVGCGIGNVMLLAEQLGFDVHGIEKDPHPYQIACRLFDRQRVRDADIWSYENYANFQVIYYFRPFADRELQLRFERMIEERLQPGGILIANHKNSEAISADLRFQRLDPELPVWRKAEQA</sequence>
<dbReference type="Gene3D" id="3.40.50.150">
    <property type="entry name" value="Vaccinia Virus protein VP39"/>
    <property type="match status" value="1"/>
</dbReference>
<dbReference type="CDD" id="cd02440">
    <property type="entry name" value="AdoMet_MTases"/>
    <property type="match status" value="1"/>
</dbReference>
<keyword evidence="1" id="KW-0489">Methyltransferase</keyword>
<name>A0A7C2XQ98_9BACT</name>
<dbReference type="EMBL" id="DSDS01000026">
    <property type="protein sequence ID" value="HET97311.1"/>
    <property type="molecule type" value="Genomic_DNA"/>
</dbReference>
<proteinExistence type="predicted"/>
<dbReference type="Pfam" id="PF13489">
    <property type="entry name" value="Methyltransf_23"/>
    <property type="match status" value="1"/>
</dbReference>
<dbReference type="GO" id="GO:0008168">
    <property type="term" value="F:methyltransferase activity"/>
    <property type="evidence" value="ECO:0007669"/>
    <property type="project" value="UniProtKB-KW"/>
</dbReference>
<dbReference type="AlphaFoldDB" id="A0A7C2XQ98"/>
<comment type="caution">
    <text evidence="1">The sequence shown here is derived from an EMBL/GenBank/DDBJ whole genome shotgun (WGS) entry which is preliminary data.</text>
</comment>
<dbReference type="Proteomes" id="UP000885986">
    <property type="component" value="Unassembled WGS sequence"/>
</dbReference>
<gene>
    <name evidence="1" type="ORF">ENN98_01135</name>
</gene>
<protein>
    <submittedName>
        <fullName evidence="1">Class I SAM-dependent methyltransferase</fullName>
    </submittedName>
</protein>
<reference evidence="1" key="1">
    <citation type="journal article" date="2020" name="mSystems">
        <title>Genome- and Community-Level Interaction Insights into Carbon Utilization and Element Cycling Functions of Hydrothermarchaeota in Hydrothermal Sediment.</title>
        <authorList>
            <person name="Zhou Z."/>
            <person name="Liu Y."/>
            <person name="Xu W."/>
            <person name="Pan J."/>
            <person name="Luo Z.H."/>
            <person name="Li M."/>
        </authorList>
    </citation>
    <scope>NUCLEOTIDE SEQUENCE [LARGE SCALE GENOMIC DNA]</scope>
    <source>
        <strain evidence="1">SpSt-1224</strain>
    </source>
</reference>
<keyword evidence="1" id="KW-0808">Transferase</keyword>
<dbReference type="SUPFAM" id="SSF53335">
    <property type="entry name" value="S-adenosyl-L-methionine-dependent methyltransferases"/>
    <property type="match status" value="1"/>
</dbReference>
<dbReference type="GO" id="GO:0032259">
    <property type="term" value="P:methylation"/>
    <property type="evidence" value="ECO:0007669"/>
    <property type="project" value="UniProtKB-KW"/>
</dbReference>
<accession>A0A7C2XQ98</accession>
<organism evidence="1">
    <name type="scientific">Desulfurivibrio alkaliphilus</name>
    <dbReference type="NCBI Taxonomy" id="427923"/>
    <lineage>
        <taxon>Bacteria</taxon>
        <taxon>Pseudomonadati</taxon>
        <taxon>Thermodesulfobacteriota</taxon>
        <taxon>Desulfobulbia</taxon>
        <taxon>Desulfobulbales</taxon>
        <taxon>Desulfobulbaceae</taxon>
        <taxon>Desulfurivibrio</taxon>
    </lineage>
</organism>
<evidence type="ECO:0000313" key="1">
    <source>
        <dbReference type="EMBL" id="HET97311.1"/>
    </source>
</evidence>